<feature type="region of interest" description="Disordered" evidence="1">
    <location>
        <begin position="114"/>
        <end position="154"/>
    </location>
</feature>
<dbReference type="AlphaFoldDB" id="A0A3M9MCF7"/>
<dbReference type="RefSeq" id="WP_123270832.1">
    <property type="nucleotide sequence ID" value="NZ_RJJQ01000005.1"/>
</dbReference>
<accession>A0A3M9MCF7</accession>
<reference evidence="2 3" key="1">
    <citation type="submission" date="2018-11" db="EMBL/GenBank/DDBJ databases">
        <title>Draft genome of Simplicispira Flexivirga sp. BO-16.</title>
        <authorList>
            <person name="Im W.T."/>
        </authorList>
    </citation>
    <scope>NUCLEOTIDE SEQUENCE [LARGE SCALE GENOMIC DNA]</scope>
    <source>
        <strain evidence="2 3">BO-16</strain>
    </source>
</reference>
<proteinExistence type="predicted"/>
<keyword evidence="3" id="KW-1185">Reference proteome</keyword>
<name>A0A3M9MCF7_9MICO</name>
<protein>
    <submittedName>
        <fullName evidence="2">Uncharacterized protein</fullName>
    </submittedName>
</protein>
<comment type="caution">
    <text evidence="2">The sequence shown here is derived from an EMBL/GenBank/DDBJ whole genome shotgun (WGS) entry which is preliminary data.</text>
</comment>
<evidence type="ECO:0000256" key="1">
    <source>
        <dbReference type="SAM" id="MobiDB-lite"/>
    </source>
</evidence>
<evidence type="ECO:0000313" key="2">
    <source>
        <dbReference type="EMBL" id="RNI23249.1"/>
    </source>
</evidence>
<organism evidence="2 3">
    <name type="scientific">Flexivirga caeni</name>
    <dbReference type="NCBI Taxonomy" id="2294115"/>
    <lineage>
        <taxon>Bacteria</taxon>
        <taxon>Bacillati</taxon>
        <taxon>Actinomycetota</taxon>
        <taxon>Actinomycetes</taxon>
        <taxon>Micrococcales</taxon>
        <taxon>Dermacoccaceae</taxon>
        <taxon>Flexivirga</taxon>
    </lineage>
</organism>
<dbReference type="EMBL" id="RJJQ01000005">
    <property type="protein sequence ID" value="RNI23249.1"/>
    <property type="molecule type" value="Genomic_DNA"/>
</dbReference>
<gene>
    <name evidence="2" type="ORF">EFY87_07420</name>
</gene>
<evidence type="ECO:0000313" key="3">
    <source>
        <dbReference type="Proteomes" id="UP000271678"/>
    </source>
</evidence>
<dbReference type="Proteomes" id="UP000271678">
    <property type="component" value="Unassembled WGS sequence"/>
</dbReference>
<sequence>MSKQQFLVPGEVITGAPVGALLETAHALLVAAAGKVREGTRDVPRGVLIDQAVACQQVQNTAWSVQSVRLAQVAAIEEVMISGEGAREVRHPIGAHQDEWLPAEVATRLGWSDRRHQPAHRSNSSHQVHPRVIRPRDRRGTGCPQSLRGHRRPL</sequence>